<evidence type="ECO:0000313" key="4">
    <source>
        <dbReference type="EnsemblPlants" id="KQJ82604"/>
    </source>
</evidence>
<sequence>MGEMQVQPRACLAASALLLCSLFFVQPSQAFFGAEKAPVARGVVVPDYSPRPPPTPVAGSDDYMPRLPSEGAPSGGNAAAPAPAPAGTSTAFISSNPAAPLPAGVTDSATVLPMPTPGQEQRQDVGMGALLQARTVPLLVPLAMMLSFWAL</sequence>
<dbReference type="eggNOG" id="ENOG502R70D">
    <property type="taxonomic scope" value="Eukaryota"/>
</dbReference>
<name>I1IXQ2_BRADI</name>
<feature type="signal peptide" evidence="2">
    <location>
        <begin position="1"/>
        <end position="30"/>
    </location>
</feature>
<reference evidence="4" key="3">
    <citation type="submission" date="2018-08" db="UniProtKB">
        <authorList>
            <consortium name="EnsemblPlants"/>
        </authorList>
    </citation>
    <scope>IDENTIFICATION</scope>
    <source>
        <strain evidence="4">cv. Bd21</strain>
    </source>
</reference>
<protein>
    <recommendedName>
        <fullName evidence="6">Arabinogalactan protein</fullName>
    </recommendedName>
</protein>
<reference evidence="3" key="2">
    <citation type="submission" date="2017-06" db="EMBL/GenBank/DDBJ databases">
        <title>WGS assembly of Brachypodium distachyon.</title>
        <authorList>
            <consortium name="The International Brachypodium Initiative"/>
            <person name="Lucas S."/>
            <person name="Harmon-Smith M."/>
            <person name="Lail K."/>
            <person name="Tice H."/>
            <person name="Grimwood J."/>
            <person name="Bruce D."/>
            <person name="Barry K."/>
            <person name="Shu S."/>
            <person name="Lindquist E."/>
            <person name="Wang M."/>
            <person name="Pitluck S."/>
            <person name="Vogel J.P."/>
            <person name="Garvin D.F."/>
            <person name="Mockler T.C."/>
            <person name="Schmutz J."/>
            <person name="Rokhsar D."/>
            <person name="Bevan M.W."/>
        </authorList>
    </citation>
    <scope>NUCLEOTIDE SEQUENCE</scope>
    <source>
        <strain evidence="3">Bd21</strain>
    </source>
</reference>
<reference evidence="3 4" key="1">
    <citation type="journal article" date="2010" name="Nature">
        <title>Genome sequencing and analysis of the model grass Brachypodium distachyon.</title>
        <authorList>
            <consortium name="International Brachypodium Initiative"/>
        </authorList>
    </citation>
    <scope>NUCLEOTIDE SEQUENCE [LARGE SCALE GENOMIC DNA]</scope>
    <source>
        <strain evidence="3">Bd21</strain>
        <strain evidence="4">cv. Bd21</strain>
    </source>
</reference>
<dbReference type="EnsemblPlants" id="KQJ82604">
    <property type="protein sequence ID" value="KQJ82604"/>
    <property type="gene ID" value="BRADI_5g10010v3"/>
</dbReference>
<dbReference type="PANTHER" id="PTHR34662">
    <property type="entry name" value="OS04G0422700 PROTEIN"/>
    <property type="match status" value="1"/>
</dbReference>
<dbReference type="Gramene" id="KQJ82604">
    <property type="protein sequence ID" value="KQJ82604"/>
    <property type="gene ID" value="BRADI_5g10010v3"/>
</dbReference>
<dbReference type="PANTHER" id="PTHR34662:SF3">
    <property type="entry name" value="OS04G0422700 PROTEIN"/>
    <property type="match status" value="1"/>
</dbReference>
<dbReference type="KEGG" id="bdi:106865557"/>
<proteinExistence type="predicted"/>
<feature type="chain" id="PRO_5014095669" description="Arabinogalactan protein" evidence="2">
    <location>
        <begin position="31"/>
        <end position="151"/>
    </location>
</feature>
<evidence type="ECO:0000313" key="3">
    <source>
        <dbReference type="EMBL" id="KQJ82604.1"/>
    </source>
</evidence>
<dbReference type="OrthoDB" id="10259572at2759"/>
<evidence type="ECO:0008006" key="6">
    <source>
        <dbReference type="Google" id="ProtNLM"/>
    </source>
</evidence>
<dbReference type="AlphaFoldDB" id="I1IXQ2"/>
<feature type="region of interest" description="Disordered" evidence="1">
    <location>
        <begin position="47"/>
        <end position="111"/>
    </location>
</feature>
<evidence type="ECO:0000256" key="1">
    <source>
        <dbReference type="SAM" id="MobiDB-lite"/>
    </source>
</evidence>
<keyword evidence="5" id="KW-1185">Reference proteome</keyword>
<dbReference type="HOGENOM" id="CLU_091493_1_0_1"/>
<evidence type="ECO:0000256" key="2">
    <source>
        <dbReference type="SAM" id="SignalP"/>
    </source>
</evidence>
<keyword evidence="2" id="KW-0732">Signal</keyword>
<dbReference type="RefSeq" id="XP_014751259.1">
    <property type="nucleotide sequence ID" value="XM_014895773.2"/>
</dbReference>
<dbReference type="GeneID" id="106865557"/>
<dbReference type="EMBL" id="CM000884">
    <property type="protein sequence ID" value="KQJ82604.1"/>
    <property type="molecule type" value="Genomic_DNA"/>
</dbReference>
<dbReference type="Proteomes" id="UP000008810">
    <property type="component" value="Chromosome 5"/>
</dbReference>
<gene>
    <name evidence="4" type="primary">LOC106865557</name>
    <name evidence="3" type="ORF">BRADI_5g10010v3</name>
</gene>
<evidence type="ECO:0000313" key="5">
    <source>
        <dbReference type="Proteomes" id="UP000008810"/>
    </source>
</evidence>
<accession>I1IXQ2</accession>
<dbReference type="OMA" id="QVQPRAC"/>
<organism evidence="4">
    <name type="scientific">Brachypodium distachyon</name>
    <name type="common">Purple false brome</name>
    <name type="synonym">Trachynia distachya</name>
    <dbReference type="NCBI Taxonomy" id="15368"/>
    <lineage>
        <taxon>Eukaryota</taxon>
        <taxon>Viridiplantae</taxon>
        <taxon>Streptophyta</taxon>
        <taxon>Embryophyta</taxon>
        <taxon>Tracheophyta</taxon>
        <taxon>Spermatophyta</taxon>
        <taxon>Magnoliopsida</taxon>
        <taxon>Liliopsida</taxon>
        <taxon>Poales</taxon>
        <taxon>Poaceae</taxon>
        <taxon>BOP clade</taxon>
        <taxon>Pooideae</taxon>
        <taxon>Stipodae</taxon>
        <taxon>Brachypodieae</taxon>
        <taxon>Brachypodium</taxon>
    </lineage>
</organism>
<feature type="compositionally biased region" description="Low complexity" evidence="1">
    <location>
        <begin position="71"/>
        <end position="91"/>
    </location>
</feature>